<organism evidence="1 2">
    <name type="scientific">Xylanibacter ruminicola</name>
    <name type="common">Prevotella ruminicola</name>
    <dbReference type="NCBI Taxonomy" id="839"/>
    <lineage>
        <taxon>Bacteria</taxon>
        <taxon>Pseudomonadati</taxon>
        <taxon>Bacteroidota</taxon>
        <taxon>Bacteroidia</taxon>
        <taxon>Bacteroidales</taxon>
        <taxon>Prevotellaceae</taxon>
        <taxon>Xylanibacter</taxon>
    </lineage>
</organism>
<gene>
    <name evidence="1" type="ORF">SAMN05216463_11372</name>
</gene>
<protein>
    <submittedName>
        <fullName evidence="1">Uncharacterized protein</fullName>
    </submittedName>
</protein>
<accession>A0A1M6VNX0</accession>
<dbReference type="Proteomes" id="UP000184130">
    <property type="component" value="Unassembled WGS sequence"/>
</dbReference>
<dbReference type="EMBL" id="FRBD01000013">
    <property type="protein sequence ID" value="SHK83139.1"/>
    <property type="molecule type" value="Genomic_DNA"/>
</dbReference>
<evidence type="ECO:0000313" key="2">
    <source>
        <dbReference type="Proteomes" id="UP000184130"/>
    </source>
</evidence>
<proteinExistence type="predicted"/>
<sequence>MPHYYTMQTPNAALPHCRTAAHWNLKSIVLHLKFMYLCIVNMRERKRRH</sequence>
<dbReference type="AlphaFoldDB" id="A0A1M6VNX0"/>
<reference evidence="1 2" key="1">
    <citation type="submission" date="2016-11" db="EMBL/GenBank/DDBJ databases">
        <authorList>
            <person name="Jaros S."/>
            <person name="Januszkiewicz K."/>
            <person name="Wedrychowicz H."/>
        </authorList>
    </citation>
    <scope>NUCLEOTIDE SEQUENCE [LARGE SCALE GENOMIC DNA]</scope>
    <source>
        <strain evidence="1 2">KHT3</strain>
    </source>
</reference>
<evidence type="ECO:0000313" key="1">
    <source>
        <dbReference type="EMBL" id="SHK83139.1"/>
    </source>
</evidence>
<name>A0A1M6VNX0_XYLRU</name>